<dbReference type="EMBL" id="BDRX01000012">
    <property type="protein sequence ID" value="GBF89781.1"/>
    <property type="molecule type" value="Genomic_DNA"/>
</dbReference>
<evidence type="ECO:0000313" key="3">
    <source>
        <dbReference type="EMBL" id="GBF89781.1"/>
    </source>
</evidence>
<evidence type="ECO:0000313" key="4">
    <source>
        <dbReference type="Proteomes" id="UP000247498"/>
    </source>
</evidence>
<dbReference type="SMART" id="SM00271">
    <property type="entry name" value="DnaJ"/>
    <property type="match status" value="1"/>
</dbReference>
<dbReference type="InterPro" id="IPR036869">
    <property type="entry name" value="J_dom_sf"/>
</dbReference>
<dbReference type="FunCoup" id="A0A2V0NQ54">
    <property type="interactions" value="1479"/>
</dbReference>
<dbReference type="InterPro" id="IPR052423">
    <property type="entry name" value="EMIR"/>
</dbReference>
<feature type="region of interest" description="Disordered" evidence="1">
    <location>
        <begin position="398"/>
        <end position="465"/>
    </location>
</feature>
<feature type="region of interest" description="Disordered" evidence="1">
    <location>
        <begin position="1"/>
        <end position="28"/>
    </location>
</feature>
<protein>
    <recommendedName>
        <fullName evidence="2">J domain-containing protein</fullName>
    </recommendedName>
</protein>
<accession>A0A2V0NQ54</accession>
<dbReference type="PROSITE" id="PS00636">
    <property type="entry name" value="DNAJ_1"/>
    <property type="match status" value="1"/>
</dbReference>
<dbReference type="PANTHER" id="PTHR44094:SF8">
    <property type="entry name" value="DNAJ HEAT SHOCK N-TERMINAL DOMAIN-CONTAINING PROTEIN-RELATED"/>
    <property type="match status" value="1"/>
</dbReference>
<keyword evidence="4" id="KW-1185">Reference proteome</keyword>
<dbReference type="Proteomes" id="UP000247498">
    <property type="component" value="Unassembled WGS sequence"/>
</dbReference>
<dbReference type="PRINTS" id="PR00625">
    <property type="entry name" value="JDOMAIN"/>
</dbReference>
<proteinExistence type="predicted"/>
<dbReference type="InterPro" id="IPR001623">
    <property type="entry name" value="DnaJ_domain"/>
</dbReference>
<feature type="compositionally biased region" description="Low complexity" evidence="1">
    <location>
        <begin position="9"/>
        <end position="26"/>
    </location>
</feature>
<feature type="compositionally biased region" description="Gly residues" evidence="1">
    <location>
        <begin position="437"/>
        <end position="457"/>
    </location>
</feature>
<organism evidence="3 4">
    <name type="scientific">Raphidocelis subcapitata</name>
    <dbReference type="NCBI Taxonomy" id="307507"/>
    <lineage>
        <taxon>Eukaryota</taxon>
        <taxon>Viridiplantae</taxon>
        <taxon>Chlorophyta</taxon>
        <taxon>core chlorophytes</taxon>
        <taxon>Chlorophyceae</taxon>
        <taxon>CS clade</taxon>
        <taxon>Sphaeropleales</taxon>
        <taxon>Selenastraceae</taxon>
        <taxon>Raphidocelis</taxon>
    </lineage>
</organism>
<dbReference type="Pfam" id="PF00226">
    <property type="entry name" value="DnaJ"/>
    <property type="match status" value="1"/>
</dbReference>
<dbReference type="SUPFAM" id="SSF46565">
    <property type="entry name" value="Chaperone J-domain"/>
    <property type="match status" value="1"/>
</dbReference>
<gene>
    <name evidence="3" type="ORF">Rsub_02951</name>
</gene>
<dbReference type="Pfam" id="PF14308">
    <property type="entry name" value="DnaJ-X"/>
    <property type="match status" value="1"/>
</dbReference>
<dbReference type="CDD" id="cd06257">
    <property type="entry name" value="DnaJ"/>
    <property type="match status" value="1"/>
</dbReference>
<dbReference type="InParanoid" id="A0A2V0NQ54"/>
<reference evidence="3 4" key="1">
    <citation type="journal article" date="2018" name="Sci. Rep.">
        <title>Raphidocelis subcapitata (=Pseudokirchneriella subcapitata) provides an insight into genome evolution and environmental adaptations in the Sphaeropleales.</title>
        <authorList>
            <person name="Suzuki S."/>
            <person name="Yamaguchi H."/>
            <person name="Nakajima N."/>
            <person name="Kawachi M."/>
        </authorList>
    </citation>
    <scope>NUCLEOTIDE SEQUENCE [LARGE SCALE GENOMIC DNA]</scope>
    <source>
        <strain evidence="3 4">NIES-35</strain>
    </source>
</reference>
<dbReference type="OrthoDB" id="10250354at2759"/>
<evidence type="ECO:0000256" key="1">
    <source>
        <dbReference type="SAM" id="MobiDB-lite"/>
    </source>
</evidence>
<comment type="caution">
    <text evidence="3">The sequence shown here is derived from an EMBL/GenBank/DDBJ whole genome shotgun (WGS) entry which is preliminary data.</text>
</comment>
<evidence type="ECO:0000259" key="2">
    <source>
        <dbReference type="PROSITE" id="PS50076"/>
    </source>
</evidence>
<dbReference type="InterPro" id="IPR026894">
    <property type="entry name" value="DnaJ_X"/>
</dbReference>
<dbReference type="PROSITE" id="PS50076">
    <property type="entry name" value="DNAJ_2"/>
    <property type="match status" value="1"/>
</dbReference>
<name>A0A2V0NQ54_9CHLO</name>
<dbReference type="Gene3D" id="1.10.287.110">
    <property type="entry name" value="DnaJ domain"/>
    <property type="match status" value="1"/>
</dbReference>
<feature type="compositionally biased region" description="Gly residues" evidence="1">
    <location>
        <begin position="406"/>
        <end position="428"/>
    </location>
</feature>
<dbReference type="PANTHER" id="PTHR44094">
    <property type="entry name" value="DNAJ HEAT SHOCK N-TERMINAL DOMAIN-CONTAINING PROTEIN"/>
    <property type="match status" value="1"/>
</dbReference>
<feature type="domain" description="J" evidence="2">
    <location>
        <begin position="162"/>
        <end position="227"/>
    </location>
</feature>
<dbReference type="InterPro" id="IPR018253">
    <property type="entry name" value="DnaJ_domain_CS"/>
</dbReference>
<sequence length="583" mass="60715">MQPPPQQQPQPQQQRADPATAGAAAAPSFQDIFSLRRPKDAKAGLSSGAKSIGKGLVGGVVGLFAAPIVGASQDGLSGFAKGVATGVAGAVILPVTGLSVGAVQVARGLINQPEAISAARQGKLWDTETRRWVDAPPTHVALYDANAAWRRGLQLGPPVAVDYYALLQVPRDAPPELVKRQYYLLARRVHPDKASGDPEAKAKFQALGEAYQVLSNPELRARYDRSGAEGLDQVDFMDSAAFFSALFGSEMFDYLVGELAIATVAGAGGELAVSELRTAQAARVDRLATNLKALLRRYVEGDVEGFEHSQRAEAVRLADASFGDTLLHCIGQVYKSQADIYLGGVFDGAWARVKQSRQTIRSHLDIASAAMRVMTHQERIAEFDREFEARQRQRAAVRLQQRCSSSGGGGGGAAGPGGGPAEGGGSSSGDGRRRGEGSGGAGGGGGASSGGGGGGGSEEGEEGGEGIPMEELLARSQLEEASLNLVMEAMWAANVVDIQATLTKVSRRVLHDKAAGRGVCKQRAQALRLTGQIFQAAAASAAAAAGDAPRRDAKAAMEAAFAAVMERRMAEEAQEAGSGEEDE</sequence>
<dbReference type="AlphaFoldDB" id="A0A2V0NQ54"/>